<organism evidence="4 5">
    <name type="scientific">Pavo cristatus</name>
    <name type="common">Indian peafowl</name>
    <name type="synonym">Blue peafowl</name>
    <dbReference type="NCBI Taxonomy" id="9049"/>
    <lineage>
        <taxon>Eukaryota</taxon>
        <taxon>Metazoa</taxon>
        <taxon>Chordata</taxon>
        <taxon>Craniata</taxon>
        <taxon>Vertebrata</taxon>
        <taxon>Euteleostomi</taxon>
        <taxon>Archelosauria</taxon>
        <taxon>Archosauria</taxon>
        <taxon>Dinosauria</taxon>
        <taxon>Saurischia</taxon>
        <taxon>Theropoda</taxon>
        <taxon>Coelurosauria</taxon>
        <taxon>Aves</taxon>
        <taxon>Neognathae</taxon>
        <taxon>Galloanserae</taxon>
        <taxon>Galliformes</taxon>
        <taxon>Phasianidae</taxon>
        <taxon>Phasianinae</taxon>
        <taxon>Pavo</taxon>
    </lineage>
</organism>
<dbReference type="GO" id="GO:0003729">
    <property type="term" value="F:mRNA binding"/>
    <property type="evidence" value="ECO:0007669"/>
    <property type="project" value="TreeGrafter"/>
</dbReference>
<reference evidence="4" key="2">
    <citation type="submission" date="2025-09" db="UniProtKB">
        <authorList>
            <consortium name="Ensembl"/>
        </authorList>
    </citation>
    <scope>IDENTIFICATION</scope>
</reference>
<dbReference type="Proteomes" id="UP000694428">
    <property type="component" value="Unplaced"/>
</dbReference>
<reference evidence="4" key="1">
    <citation type="submission" date="2025-08" db="UniProtKB">
        <authorList>
            <consortium name="Ensembl"/>
        </authorList>
    </citation>
    <scope>IDENTIFICATION</scope>
</reference>
<keyword evidence="2" id="KW-0963">Cytoplasm</keyword>
<keyword evidence="5" id="KW-1185">Reference proteome</keyword>
<evidence type="ECO:0000256" key="3">
    <source>
        <dbReference type="SAM" id="MobiDB-lite"/>
    </source>
</evidence>
<proteinExistence type="predicted"/>
<accession>A0A8C9LAJ4</accession>
<dbReference type="GO" id="GO:0017148">
    <property type="term" value="P:negative regulation of translation"/>
    <property type="evidence" value="ECO:0007669"/>
    <property type="project" value="TreeGrafter"/>
</dbReference>
<evidence type="ECO:0000313" key="4">
    <source>
        <dbReference type="Ensembl" id="ENSPSTP00000013077.1"/>
    </source>
</evidence>
<dbReference type="Pfam" id="PF10477">
    <property type="entry name" value="EIF4E-T"/>
    <property type="match status" value="1"/>
</dbReference>
<feature type="region of interest" description="Disordered" evidence="3">
    <location>
        <begin position="18"/>
        <end position="40"/>
    </location>
</feature>
<dbReference type="Ensembl" id="ENSPSTT00000013712.1">
    <property type="protein sequence ID" value="ENSPSTP00000013077.1"/>
    <property type="gene ID" value="ENSPSTG00000009248.1"/>
</dbReference>
<evidence type="ECO:0000256" key="1">
    <source>
        <dbReference type="ARBA" id="ARBA00004496"/>
    </source>
</evidence>
<protein>
    <submittedName>
        <fullName evidence="4">Uncharacterized protein</fullName>
    </submittedName>
</protein>
<dbReference type="InterPro" id="IPR018862">
    <property type="entry name" value="eIF4E-T"/>
</dbReference>
<dbReference type="AlphaFoldDB" id="A0A8C9LAJ4"/>
<sequence length="223" mass="24159">MIEDVLGEGSVSASRFSRWFSNPSRSGSRSSSLRSTPHEELERLAGLEQAILSPGQNSGNYFAPIPLEDHSENKVDILEMLQKAKVDLKPLLSSLSANKEKLRESTHSGVVLSVEEVEAGLKGLKVDQEGKIATPFMAEQMEESLNIAGSRQIKKDGDMTAFNKLVSSMKASGTLPSQPKVNVSNTAVSSELSMDLCEDTGYKLKTPYVTLLITCGAWLNPVS</sequence>
<dbReference type="PANTHER" id="PTHR12269">
    <property type="entry name" value="EUKARYOTIC TRANSLATION INITIATION FACTOR 4E TRANSPORTER"/>
    <property type="match status" value="1"/>
</dbReference>
<comment type="subcellular location">
    <subcellularLocation>
        <location evidence="1">Cytoplasm</location>
    </subcellularLocation>
</comment>
<evidence type="ECO:0000313" key="5">
    <source>
        <dbReference type="Proteomes" id="UP000694428"/>
    </source>
</evidence>
<feature type="compositionally biased region" description="Low complexity" evidence="3">
    <location>
        <begin position="21"/>
        <end position="35"/>
    </location>
</feature>
<name>A0A8C9LAJ4_PAVCR</name>
<dbReference type="PANTHER" id="PTHR12269:SF1">
    <property type="entry name" value="EUKARYOTIC TRANSLATION INITIATION FACTOR 4E TRANSPORTER"/>
    <property type="match status" value="1"/>
</dbReference>
<evidence type="ECO:0000256" key="2">
    <source>
        <dbReference type="ARBA" id="ARBA00022490"/>
    </source>
</evidence>
<dbReference type="GO" id="GO:0036464">
    <property type="term" value="C:cytoplasmic ribonucleoprotein granule"/>
    <property type="evidence" value="ECO:0007669"/>
    <property type="project" value="UniProtKB-ARBA"/>
</dbReference>
<dbReference type="GO" id="GO:0005634">
    <property type="term" value="C:nucleus"/>
    <property type="evidence" value="ECO:0007669"/>
    <property type="project" value="TreeGrafter"/>
</dbReference>